<dbReference type="PANTHER" id="PTHR30525">
    <property type="entry name" value="1-DEOXY-D-XYLULOSE 5-PHOSPHATE REDUCTOISOMERASE"/>
    <property type="match status" value="1"/>
</dbReference>
<evidence type="ECO:0000313" key="2">
    <source>
        <dbReference type="Proteomes" id="UP000325081"/>
    </source>
</evidence>
<sequence length="222" mass="24533">MLPREHQALGQGLRQRVGDDVEEEIKTGIPLQRKVGEKLSVRDRRVPTRGEEGRRTVPVTGGNRVKIDFFLGNVTSKAPSLEEVDNASSTKSAVLVARSPDIQMLLLWTGPVVTGIVALLDVQLEKSYIALANKETLIETLIAGGPFVLPLAHKHKAKILPPDSEYLAIFQAFARRCSEAHNFDGIMKNFPGFEVKEAHYLFVAEYDDIKIVGLDNGVEDYA</sequence>
<dbReference type="GO" id="GO:0030604">
    <property type="term" value="F:1-deoxy-D-xylulose-5-phosphate reductoisomerase activity"/>
    <property type="evidence" value="ECO:0007669"/>
    <property type="project" value="InterPro"/>
</dbReference>
<comment type="caution">
    <text evidence="1">The sequence shown here is derived from an EMBL/GenBank/DDBJ whole genome shotgun (WGS) entry which is preliminary data.</text>
</comment>
<reference evidence="2" key="1">
    <citation type="journal article" date="2019" name="Curr. Biol.">
        <title>Genome Sequence of Striga asiatica Provides Insight into the Evolution of Plant Parasitism.</title>
        <authorList>
            <person name="Yoshida S."/>
            <person name="Kim S."/>
            <person name="Wafula E.K."/>
            <person name="Tanskanen J."/>
            <person name="Kim Y.M."/>
            <person name="Honaas L."/>
            <person name="Yang Z."/>
            <person name="Spallek T."/>
            <person name="Conn C.E."/>
            <person name="Ichihashi Y."/>
            <person name="Cheong K."/>
            <person name="Cui S."/>
            <person name="Der J.P."/>
            <person name="Gundlach H."/>
            <person name="Jiao Y."/>
            <person name="Hori C."/>
            <person name="Ishida J.K."/>
            <person name="Kasahara H."/>
            <person name="Kiba T."/>
            <person name="Kim M.S."/>
            <person name="Koo N."/>
            <person name="Laohavisit A."/>
            <person name="Lee Y.H."/>
            <person name="Lumba S."/>
            <person name="McCourt P."/>
            <person name="Mortimer J.C."/>
            <person name="Mutuku J.M."/>
            <person name="Nomura T."/>
            <person name="Sasaki-Sekimoto Y."/>
            <person name="Seto Y."/>
            <person name="Wang Y."/>
            <person name="Wakatake T."/>
            <person name="Sakakibara H."/>
            <person name="Demura T."/>
            <person name="Yamaguchi S."/>
            <person name="Yoneyama K."/>
            <person name="Manabe R.I."/>
            <person name="Nelson D.C."/>
            <person name="Schulman A.H."/>
            <person name="Timko M.P."/>
            <person name="dePamphilis C.W."/>
            <person name="Choi D."/>
            <person name="Shirasu K."/>
        </authorList>
    </citation>
    <scope>NUCLEOTIDE SEQUENCE [LARGE SCALE GENOMIC DNA]</scope>
    <source>
        <strain evidence="2">cv. UVA1</strain>
    </source>
</reference>
<evidence type="ECO:0000313" key="1">
    <source>
        <dbReference type="EMBL" id="GER47105.1"/>
    </source>
</evidence>
<dbReference type="GO" id="GO:0016853">
    <property type="term" value="F:isomerase activity"/>
    <property type="evidence" value="ECO:0007669"/>
    <property type="project" value="UniProtKB-KW"/>
</dbReference>
<keyword evidence="1" id="KW-0413">Isomerase</keyword>
<gene>
    <name evidence="1" type="ORF">STAS_24174</name>
</gene>
<organism evidence="1 2">
    <name type="scientific">Striga asiatica</name>
    <name type="common">Asiatic witchweed</name>
    <name type="synonym">Buchnera asiatica</name>
    <dbReference type="NCBI Taxonomy" id="4170"/>
    <lineage>
        <taxon>Eukaryota</taxon>
        <taxon>Viridiplantae</taxon>
        <taxon>Streptophyta</taxon>
        <taxon>Embryophyta</taxon>
        <taxon>Tracheophyta</taxon>
        <taxon>Spermatophyta</taxon>
        <taxon>Magnoliopsida</taxon>
        <taxon>eudicotyledons</taxon>
        <taxon>Gunneridae</taxon>
        <taxon>Pentapetalae</taxon>
        <taxon>asterids</taxon>
        <taxon>lamiids</taxon>
        <taxon>Lamiales</taxon>
        <taxon>Orobanchaceae</taxon>
        <taxon>Buchnereae</taxon>
        <taxon>Striga</taxon>
    </lineage>
</organism>
<dbReference type="GO" id="GO:0070402">
    <property type="term" value="F:NADPH binding"/>
    <property type="evidence" value="ECO:0007669"/>
    <property type="project" value="TreeGrafter"/>
</dbReference>
<proteinExistence type="predicted"/>
<protein>
    <submittedName>
        <fullName evidence="1">1-deoxy-D-xylulose 5-phosphate reductoisomerase</fullName>
    </submittedName>
</protein>
<dbReference type="GO" id="GO:0030145">
    <property type="term" value="F:manganese ion binding"/>
    <property type="evidence" value="ECO:0007669"/>
    <property type="project" value="TreeGrafter"/>
</dbReference>
<accession>A0A5A7QP03</accession>
<name>A0A5A7QP03_STRAF</name>
<dbReference type="GO" id="GO:0051484">
    <property type="term" value="P:isopentenyl diphosphate biosynthetic process, methylerythritol 4-phosphate pathway involved in terpenoid biosynthetic process"/>
    <property type="evidence" value="ECO:0007669"/>
    <property type="project" value="TreeGrafter"/>
</dbReference>
<dbReference type="Proteomes" id="UP000325081">
    <property type="component" value="Unassembled WGS sequence"/>
</dbReference>
<dbReference type="PANTHER" id="PTHR30525:SF0">
    <property type="entry name" value="1-DEOXY-D-XYLULOSE 5-PHOSPHATE REDUCTOISOMERASE, CHLOROPLASTIC"/>
    <property type="match status" value="1"/>
</dbReference>
<dbReference type="Gene3D" id="3.40.50.720">
    <property type="entry name" value="NAD(P)-binding Rossmann-like Domain"/>
    <property type="match status" value="1"/>
</dbReference>
<dbReference type="EMBL" id="BKCP01007737">
    <property type="protein sequence ID" value="GER47105.1"/>
    <property type="molecule type" value="Genomic_DNA"/>
</dbReference>
<dbReference type="AlphaFoldDB" id="A0A5A7QP03"/>
<keyword evidence="2" id="KW-1185">Reference proteome</keyword>
<dbReference type="InterPro" id="IPR003821">
    <property type="entry name" value="DXP_reductoisomerase"/>
</dbReference>
<dbReference type="SUPFAM" id="SSF55347">
    <property type="entry name" value="Glyceraldehyde-3-phosphate dehydrogenase-like, C-terminal domain"/>
    <property type="match status" value="1"/>
</dbReference>